<evidence type="ECO:0000313" key="2">
    <source>
        <dbReference type="EMBL" id="KAJ55924.1"/>
    </source>
</evidence>
<feature type="signal peptide" evidence="1">
    <location>
        <begin position="1"/>
        <end position="22"/>
    </location>
</feature>
<keyword evidence="3" id="KW-1185">Reference proteome</keyword>
<proteinExistence type="predicted"/>
<evidence type="ECO:0000256" key="1">
    <source>
        <dbReference type="SAM" id="SignalP"/>
    </source>
</evidence>
<gene>
    <name evidence="2" type="ORF">ACMU_09160</name>
</gene>
<organism evidence="2 3">
    <name type="scientific">Actibacterium mucosum KCTC 23349</name>
    <dbReference type="NCBI Taxonomy" id="1454373"/>
    <lineage>
        <taxon>Bacteria</taxon>
        <taxon>Pseudomonadati</taxon>
        <taxon>Pseudomonadota</taxon>
        <taxon>Alphaproteobacteria</taxon>
        <taxon>Rhodobacterales</taxon>
        <taxon>Roseobacteraceae</taxon>
        <taxon>Actibacterium</taxon>
    </lineage>
</organism>
<dbReference type="EMBL" id="JFKE01000003">
    <property type="protein sequence ID" value="KAJ55924.1"/>
    <property type="molecule type" value="Genomic_DNA"/>
</dbReference>
<protein>
    <recommendedName>
        <fullName evidence="4">PepSY domain-containing protein</fullName>
    </recommendedName>
</protein>
<dbReference type="OrthoDB" id="7869758at2"/>
<dbReference type="AlphaFoldDB" id="A0A037ZJY9"/>
<dbReference type="RefSeq" id="WP_035257989.1">
    <property type="nucleotide sequence ID" value="NZ_JFKE01000003.1"/>
</dbReference>
<dbReference type="Proteomes" id="UP000026249">
    <property type="component" value="Unassembled WGS sequence"/>
</dbReference>
<name>A0A037ZJY9_9RHOB</name>
<evidence type="ECO:0008006" key="4">
    <source>
        <dbReference type="Google" id="ProtNLM"/>
    </source>
</evidence>
<reference evidence="2 3" key="1">
    <citation type="submission" date="2014-03" db="EMBL/GenBank/DDBJ databases">
        <title>Draft Genome Sequence of Actibacterium mucosum KCTC 23349, a Marine Alphaproteobacterium with Complex Ionic Requirements Isolated from Mediterranean Seawater at Malvarrosa Beach, Valencia, Spain.</title>
        <authorList>
            <person name="Arahal D.R."/>
            <person name="Shao Z."/>
            <person name="Lai Q."/>
            <person name="Pujalte M.J."/>
        </authorList>
    </citation>
    <scope>NUCLEOTIDE SEQUENCE [LARGE SCALE GENOMIC DNA]</scope>
    <source>
        <strain evidence="2 3">KCTC 23349</strain>
    </source>
</reference>
<keyword evidence="1" id="KW-0732">Signal</keyword>
<evidence type="ECO:0000313" key="3">
    <source>
        <dbReference type="Proteomes" id="UP000026249"/>
    </source>
</evidence>
<accession>A0A037ZJY9</accession>
<dbReference type="STRING" id="1454373.ACMU_09160"/>
<feature type="chain" id="PRO_5001559565" description="PepSY domain-containing protein" evidence="1">
    <location>
        <begin position="23"/>
        <end position="94"/>
    </location>
</feature>
<sequence length="94" mass="10449">MTRHIAMLVLVSALCAPVVAGAQTPYVDRIVAQLLADGYADIEVSRTWLGRFLIEAERNGHERVIVVNARTGEVLRDVWQLDDDGRENGDDDDD</sequence>
<comment type="caution">
    <text evidence="2">The sequence shown here is derived from an EMBL/GenBank/DDBJ whole genome shotgun (WGS) entry which is preliminary data.</text>
</comment>